<proteinExistence type="predicted"/>
<dbReference type="RefSeq" id="WP_173079942.1">
    <property type="nucleotide sequence ID" value="NZ_BAABJB010000053.1"/>
</dbReference>
<protein>
    <submittedName>
        <fullName evidence="2">Uncharacterized protein</fullName>
    </submittedName>
</protein>
<feature type="compositionally biased region" description="Basic residues" evidence="1">
    <location>
        <begin position="71"/>
        <end position="93"/>
    </location>
</feature>
<accession>A0A6V8LKV0</accession>
<name>A0A6V8LKV0_9ACTN</name>
<evidence type="ECO:0000313" key="2">
    <source>
        <dbReference type="EMBL" id="GFJ93275.1"/>
    </source>
</evidence>
<dbReference type="EMBL" id="BLPG01000001">
    <property type="protein sequence ID" value="GFJ93275.1"/>
    <property type="molecule type" value="Genomic_DNA"/>
</dbReference>
<feature type="compositionally biased region" description="Basic and acidic residues" evidence="1">
    <location>
        <begin position="55"/>
        <end position="66"/>
    </location>
</feature>
<reference evidence="2 3" key="1">
    <citation type="submission" date="2020-03" db="EMBL/GenBank/DDBJ databases">
        <title>Whole genome shotgun sequence of Phytohabitans rumicis NBRC 108638.</title>
        <authorList>
            <person name="Komaki H."/>
            <person name="Tamura T."/>
        </authorList>
    </citation>
    <scope>NUCLEOTIDE SEQUENCE [LARGE SCALE GENOMIC DNA]</scope>
    <source>
        <strain evidence="2 3">NBRC 108638</strain>
    </source>
</reference>
<evidence type="ECO:0000256" key="1">
    <source>
        <dbReference type="SAM" id="MobiDB-lite"/>
    </source>
</evidence>
<keyword evidence="3" id="KW-1185">Reference proteome</keyword>
<feature type="region of interest" description="Disordered" evidence="1">
    <location>
        <begin position="49"/>
        <end position="93"/>
    </location>
</feature>
<gene>
    <name evidence="2" type="ORF">Prum_069170</name>
</gene>
<evidence type="ECO:0000313" key="3">
    <source>
        <dbReference type="Proteomes" id="UP000482960"/>
    </source>
</evidence>
<sequence>MFDWFFNLIDRRATRELLETWQPLAAASARRWQPDPAVKEAILRQILATPGDGDTAAHPDPAERAEPAPGRPKRLFAGRPSLSRRAHQGRQGS</sequence>
<reference evidence="2 3" key="2">
    <citation type="submission" date="2020-03" db="EMBL/GenBank/DDBJ databases">
        <authorList>
            <person name="Ichikawa N."/>
            <person name="Kimura A."/>
            <person name="Kitahashi Y."/>
            <person name="Uohara A."/>
        </authorList>
    </citation>
    <scope>NUCLEOTIDE SEQUENCE [LARGE SCALE GENOMIC DNA]</scope>
    <source>
        <strain evidence="2 3">NBRC 108638</strain>
    </source>
</reference>
<organism evidence="2 3">
    <name type="scientific">Phytohabitans rumicis</name>
    <dbReference type="NCBI Taxonomy" id="1076125"/>
    <lineage>
        <taxon>Bacteria</taxon>
        <taxon>Bacillati</taxon>
        <taxon>Actinomycetota</taxon>
        <taxon>Actinomycetes</taxon>
        <taxon>Micromonosporales</taxon>
        <taxon>Micromonosporaceae</taxon>
    </lineage>
</organism>
<dbReference type="Proteomes" id="UP000482960">
    <property type="component" value="Unassembled WGS sequence"/>
</dbReference>
<dbReference type="AlphaFoldDB" id="A0A6V8LKV0"/>
<comment type="caution">
    <text evidence="2">The sequence shown here is derived from an EMBL/GenBank/DDBJ whole genome shotgun (WGS) entry which is preliminary data.</text>
</comment>